<name>A0A2H0TY13_9BACT</name>
<reference evidence="10" key="1">
    <citation type="submission" date="2017-09" db="EMBL/GenBank/DDBJ databases">
        <title>Depth-based differentiation of microbial function through sediment-hosted aquifers and enrichment of novel symbionts in the deep terrestrial subsurface.</title>
        <authorList>
            <person name="Probst A.J."/>
            <person name="Ladd B."/>
            <person name="Jarett J.K."/>
            <person name="Geller-Mcgrath D.E."/>
            <person name="Sieber C.M.K."/>
            <person name="Emerson J.B."/>
            <person name="Anantharaman K."/>
            <person name="Thomas B.C."/>
            <person name="Malmstrom R."/>
            <person name="Stieglmeier M."/>
            <person name="Klingl A."/>
            <person name="Woyke T."/>
            <person name="Ryan C.M."/>
            <person name="Banfield J.F."/>
        </authorList>
    </citation>
    <scope>NUCLEOTIDE SEQUENCE [LARGE SCALE GENOMIC DNA]</scope>
</reference>
<organism evidence="9 10">
    <name type="scientific">Candidatus Magasanikbacteria bacterium CG10_big_fil_rev_8_21_14_0_10_36_16</name>
    <dbReference type="NCBI Taxonomy" id="1974645"/>
    <lineage>
        <taxon>Bacteria</taxon>
        <taxon>Candidatus Magasanikiibacteriota</taxon>
    </lineage>
</organism>
<dbReference type="GO" id="GO:0008483">
    <property type="term" value="F:transaminase activity"/>
    <property type="evidence" value="ECO:0007669"/>
    <property type="project" value="UniProtKB-KW"/>
</dbReference>
<evidence type="ECO:0000313" key="10">
    <source>
        <dbReference type="Proteomes" id="UP000230852"/>
    </source>
</evidence>
<dbReference type="Gene3D" id="3.40.640.10">
    <property type="entry name" value="Type I PLP-dependent aspartate aminotransferase-like (Major domain)"/>
    <property type="match status" value="1"/>
</dbReference>
<evidence type="ECO:0000256" key="4">
    <source>
        <dbReference type="ARBA" id="ARBA00022576"/>
    </source>
</evidence>
<evidence type="ECO:0000256" key="6">
    <source>
        <dbReference type="ARBA" id="ARBA00022898"/>
    </source>
</evidence>
<dbReference type="InterPro" id="IPR015424">
    <property type="entry name" value="PyrdxlP-dep_Trfase"/>
</dbReference>
<dbReference type="Gene3D" id="3.90.1150.10">
    <property type="entry name" value="Aspartate Aminotransferase, domain 1"/>
    <property type="match status" value="1"/>
</dbReference>
<evidence type="ECO:0000256" key="2">
    <source>
        <dbReference type="ARBA" id="ARBA00007441"/>
    </source>
</evidence>
<protein>
    <recommendedName>
        <fullName evidence="7">Aminotransferase</fullName>
        <ecNumber evidence="7">2.6.1.-</ecNumber>
    </recommendedName>
</protein>
<comment type="cofactor">
    <cofactor evidence="1 7">
        <name>pyridoxal 5'-phosphate</name>
        <dbReference type="ChEBI" id="CHEBI:597326"/>
    </cofactor>
</comment>
<dbReference type="SUPFAM" id="SSF53383">
    <property type="entry name" value="PLP-dependent transferases"/>
    <property type="match status" value="1"/>
</dbReference>
<dbReference type="Pfam" id="PF00155">
    <property type="entry name" value="Aminotran_1_2"/>
    <property type="match status" value="1"/>
</dbReference>
<dbReference type="PANTHER" id="PTHR11879">
    <property type="entry name" value="ASPARTATE AMINOTRANSFERASE"/>
    <property type="match status" value="1"/>
</dbReference>
<dbReference type="PRINTS" id="PR00799">
    <property type="entry name" value="TRANSAMINASE"/>
</dbReference>
<proteinExistence type="inferred from homology"/>
<keyword evidence="5 7" id="KW-0808">Transferase</keyword>
<dbReference type="Proteomes" id="UP000230852">
    <property type="component" value="Unassembled WGS sequence"/>
</dbReference>
<dbReference type="GO" id="GO:0006520">
    <property type="term" value="P:amino acid metabolic process"/>
    <property type="evidence" value="ECO:0007669"/>
    <property type="project" value="InterPro"/>
</dbReference>
<evidence type="ECO:0000256" key="3">
    <source>
        <dbReference type="ARBA" id="ARBA00011738"/>
    </source>
</evidence>
<evidence type="ECO:0000256" key="5">
    <source>
        <dbReference type="ARBA" id="ARBA00022679"/>
    </source>
</evidence>
<dbReference type="InterPro" id="IPR004839">
    <property type="entry name" value="Aminotransferase_I/II_large"/>
</dbReference>
<comment type="similarity">
    <text evidence="2 7">Belongs to the class-I pyridoxal-phosphate-dependent aminotransferase family.</text>
</comment>
<accession>A0A2H0TY13</accession>
<dbReference type="PROSITE" id="PS00105">
    <property type="entry name" value="AA_TRANSFER_CLASS_1"/>
    <property type="match status" value="1"/>
</dbReference>
<keyword evidence="6" id="KW-0663">Pyridoxal phosphate</keyword>
<dbReference type="PANTHER" id="PTHR11879:SF22">
    <property type="entry name" value="ASPARTATE AMINOTRANSFERASE, MITOCHONDRIAL"/>
    <property type="match status" value="1"/>
</dbReference>
<dbReference type="InterPro" id="IPR004838">
    <property type="entry name" value="NHTrfase_class1_PyrdxlP-BS"/>
</dbReference>
<dbReference type="CDD" id="cd00609">
    <property type="entry name" value="AAT_like"/>
    <property type="match status" value="1"/>
</dbReference>
<feature type="domain" description="Aminotransferase class I/classII large" evidence="8">
    <location>
        <begin position="28"/>
        <end position="379"/>
    </location>
</feature>
<sequence>MSIQKLTYLEPDPIFALKSEFERDTNPQKINLGIGVITNDQGNTYAFESLQNIVVPKNDNYLPIEGDPIFKKRFEDFFLDFADKENITSVQTVGGTHANFLAGRIFQKMGFEKIYFPNPTWSNHPGIFGEAGLEVTKIDYYDSETKKLKTNFLKSVENIADNSLISLDACGHNPTGVDLNSDEIAEIINIAKKKKLIFFIDAAYIGLVNDTLEQDLELVKKLYEAEITFAMAFSFSKNMSLYGQRLGLLTFLNIKNKKEIITSNLEKIIRVTLSNAPRYPSDLATQILGDKTLLEKWQQELKTIRKDMLKMRQQLVYKLNLYNIVTANALVEQKGLFSLFSNLDTKKLKKDYAIYIPKNGRINISGIKPNNLDRLAEAISQSLF</sequence>
<comment type="caution">
    <text evidence="9">The sequence shown here is derived from an EMBL/GenBank/DDBJ whole genome shotgun (WGS) entry which is preliminary data.</text>
</comment>
<dbReference type="EC" id="2.6.1.-" evidence="7"/>
<evidence type="ECO:0000256" key="1">
    <source>
        <dbReference type="ARBA" id="ARBA00001933"/>
    </source>
</evidence>
<dbReference type="InterPro" id="IPR000796">
    <property type="entry name" value="Asp_trans"/>
</dbReference>
<dbReference type="InterPro" id="IPR015422">
    <property type="entry name" value="PyrdxlP-dep_Trfase_small"/>
</dbReference>
<dbReference type="GO" id="GO:0030170">
    <property type="term" value="F:pyridoxal phosphate binding"/>
    <property type="evidence" value="ECO:0007669"/>
    <property type="project" value="InterPro"/>
</dbReference>
<evidence type="ECO:0000313" key="9">
    <source>
        <dbReference type="EMBL" id="PIR78101.1"/>
    </source>
</evidence>
<evidence type="ECO:0000256" key="7">
    <source>
        <dbReference type="RuleBase" id="RU000481"/>
    </source>
</evidence>
<evidence type="ECO:0000259" key="8">
    <source>
        <dbReference type="Pfam" id="PF00155"/>
    </source>
</evidence>
<dbReference type="EMBL" id="PFBU01000064">
    <property type="protein sequence ID" value="PIR78101.1"/>
    <property type="molecule type" value="Genomic_DNA"/>
</dbReference>
<gene>
    <name evidence="9" type="ORF">COU28_03510</name>
</gene>
<dbReference type="AlphaFoldDB" id="A0A2H0TY13"/>
<keyword evidence="4 7" id="KW-0032">Aminotransferase</keyword>
<comment type="subunit">
    <text evidence="3">Homodimer.</text>
</comment>
<dbReference type="InterPro" id="IPR015421">
    <property type="entry name" value="PyrdxlP-dep_Trfase_major"/>
</dbReference>